<organism evidence="3 4">
    <name type="scientific">Motilimonas pumila</name>
    <dbReference type="NCBI Taxonomy" id="2303987"/>
    <lineage>
        <taxon>Bacteria</taxon>
        <taxon>Pseudomonadati</taxon>
        <taxon>Pseudomonadota</taxon>
        <taxon>Gammaproteobacteria</taxon>
        <taxon>Alteromonadales</taxon>
        <taxon>Alteromonadales genera incertae sedis</taxon>
        <taxon>Motilimonas</taxon>
    </lineage>
</organism>
<dbReference type="EMBL" id="QZCH01000002">
    <property type="protein sequence ID" value="RJG50652.1"/>
    <property type="molecule type" value="Genomic_DNA"/>
</dbReference>
<dbReference type="Pfam" id="PF06580">
    <property type="entry name" value="His_kinase"/>
    <property type="match status" value="1"/>
</dbReference>
<dbReference type="AlphaFoldDB" id="A0A418YJ52"/>
<evidence type="ECO:0000313" key="3">
    <source>
        <dbReference type="EMBL" id="RJG50652.1"/>
    </source>
</evidence>
<keyword evidence="1" id="KW-0812">Transmembrane</keyword>
<sequence length="351" mass="39676">MEHVEPTSVPARPRSLRIEAVIILVMSSIIGLSINYFGIGALELWKNLVVANCLGVLCLTGFYLINRYSHLFLDRLSLAWLLSLPIGILLGFWLHHYIYISDVNIAGHTTVNVFMLAVIVSLAITWWLASRSSAFKVKEQLRQSQLKQSLQEKELILSQLQLLQSQVEPHFLFNTLANLQATIQVDSKKAIQLLDLLTQLLRQSLSSSRKQTISLEEELNFIGAYLAIHKIRLGGRFDYQIDLADDISRDIQLPPLLLQPWVENAIIYGIEPSEQGGNLYFTISRSQNLSQGLKITIKDTGGAGRFERLSGLNIHNTKQRLLSLFDGQSSWQFKELNGTGFLLEMEIPYVD</sequence>
<name>A0A418YJ52_9GAMM</name>
<gene>
    <name evidence="3" type="ORF">D1Z90_04040</name>
</gene>
<keyword evidence="1" id="KW-1133">Transmembrane helix</keyword>
<reference evidence="3 4" key="1">
    <citation type="submission" date="2018-09" db="EMBL/GenBank/DDBJ databases">
        <authorList>
            <person name="Wang F."/>
        </authorList>
    </citation>
    <scope>NUCLEOTIDE SEQUENCE [LARGE SCALE GENOMIC DNA]</scope>
    <source>
        <strain evidence="3 4">PLHSC7-2</strain>
    </source>
</reference>
<dbReference type="PANTHER" id="PTHR34220:SF9">
    <property type="entry name" value="SIGNAL TRANSDUCTION HISTIDINE KINASE INTERNAL REGION DOMAIN-CONTAINING PROTEIN"/>
    <property type="match status" value="1"/>
</dbReference>
<feature type="transmembrane region" description="Helical" evidence="1">
    <location>
        <begin position="21"/>
        <end position="42"/>
    </location>
</feature>
<dbReference type="RefSeq" id="WP_119909453.1">
    <property type="nucleotide sequence ID" value="NZ_QZCH01000002.1"/>
</dbReference>
<feature type="transmembrane region" description="Helical" evidence="1">
    <location>
        <begin position="105"/>
        <end position="129"/>
    </location>
</feature>
<keyword evidence="1" id="KW-0472">Membrane</keyword>
<evidence type="ECO:0000259" key="2">
    <source>
        <dbReference type="Pfam" id="PF06580"/>
    </source>
</evidence>
<feature type="domain" description="Signal transduction histidine kinase internal region" evidence="2">
    <location>
        <begin position="159"/>
        <end position="237"/>
    </location>
</feature>
<proteinExistence type="predicted"/>
<reference evidence="3 4" key="2">
    <citation type="submission" date="2019-01" db="EMBL/GenBank/DDBJ databases">
        <title>Motilimonas pumilus sp. nov., isolated from the gut of sea cucumber (Apostichopus japonicus).</title>
        <authorList>
            <person name="Wang F.-Q."/>
            <person name="Ren L.-H."/>
            <person name="Lin Y.-W."/>
            <person name="Sun G.-H."/>
            <person name="Du Z.-J."/>
            <person name="Zhao J.-X."/>
            <person name="Liu X.-J."/>
            <person name="Liu L.-J."/>
        </authorList>
    </citation>
    <scope>NUCLEOTIDE SEQUENCE [LARGE SCALE GENOMIC DNA]</scope>
    <source>
        <strain evidence="3 4">PLHSC7-2</strain>
    </source>
</reference>
<dbReference type="OrthoDB" id="2514702at2"/>
<keyword evidence="3" id="KW-0418">Kinase</keyword>
<keyword evidence="4" id="KW-1185">Reference proteome</keyword>
<protein>
    <submittedName>
        <fullName evidence="3">Sensor histidine kinase</fullName>
    </submittedName>
</protein>
<evidence type="ECO:0000256" key="1">
    <source>
        <dbReference type="SAM" id="Phobius"/>
    </source>
</evidence>
<evidence type="ECO:0000313" key="4">
    <source>
        <dbReference type="Proteomes" id="UP000283255"/>
    </source>
</evidence>
<dbReference type="GO" id="GO:0000155">
    <property type="term" value="F:phosphorelay sensor kinase activity"/>
    <property type="evidence" value="ECO:0007669"/>
    <property type="project" value="InterPro"/>
</dbReference>
<dbReference type="InterPro" id="IPR050640">
    <property type="entry name" value="Bact_2-comp_sensor_kinase"/>
</dbReference>
<accession>A0A418YJ52</accession>
<dbReference type="InterPro" id="IPR010559">
    <property type="entry name" value="Sig_transdc_His_kin_internal"/>
</dbReference>
<keyword evidence="3" id="KW-0808">Transferase</keyword>
<comment type="caution">
    <text evidence="3">The sequence shown here is derived from an EMBL/GenBank/DDBJ whole genome shotgun (WGS) entry which is preliminary data.</text>
</comment>
<dbReference type="Proteomes" id="UP000283255">
    <property type="component" value="Unassembled WGS sequence"/>
</dbReference>
<feature type="transmembrane region" description="Helical" evidence="1">
    <location>
        <begin position="48"/>
        <end position="66"/>
    </location>
</feature>
<feature type="transmembrane region" description="Helical" evidence="1">
    <location>
        <begin position="78"/>
        <end position="99"/>
    </location>
</feature>
<dbReference type="PANTHER" id="PTHR34220">
    <property type="entry name" value="SENSOR HISTIDINE KINASE YPDA"/>
    <property type="match status" value="1"/>
</dbReference>
<dbReference type="GO" id="GO:0016020">
    <property type="term" value="C:membrane"/>
    <property type="evidence" value="ECO:0007669"/>
    <property type="project" value="InterPro"/>
</dbReference>